<dbReference type="EMBL" id="JBHRZG010000002">
    <property type="protein sequence ID" value="MFC3831697.1"/>
    <property type="molecule type" value="Genomic_DNA"/>
</dbReference>
<keyword evidence="2" id="KW-0732">Signal</keyword>
<name>A0ABV7Z4W1_9DEIO</name>
<dbReference type="Proteomes" id="UP001595803">
    <property type="component" value="Unassembled WGS sequence"/>
</dbReference>
<evidence type="ECO:0000256" key="2">
    <source>
        <dbReference type="SAM" id="SignalP"/>
    </source>
</evidence>
<evidence type="ECO:0000256" key="1">
    <source>
        <dbReference type="SAM" id="MobiDB-lite"/>
    </source>
</evidence>
<gene>
    <name evidence="3" type="ORF">ACFOSB_02330</name>
</gene>
<organism evidence="3 4">
    <name type="scientific">Deinococcus rufus</name>
    <dbReference type="NCBI Taxonomy" id="2136097"/>
    <lineage>
        <taxon>Bacteria</taxon>
        <taxon>Thermotogati</taxon>
        <taxon>Deinococcota</taxon>
        <taxon>Deinococci</taxon>
        <taxon>Deinococcales</taxon>
        <taxon>Deinococcaceae</taxon>
        <taxon>Deinococcus</taxon>
    </lineage>
</organism>
<feature type="region of interest" description="Disordered" evidence="1">
    <location>
        <begin position="146"/>
        <end position="169"/>
    </location>
</feature>
<sequence>MRTALIVAALTLAPALSAVGAQSVSVNISASVQFPAVTQTLTNVVGFLSQGVQVSFLTSGSQTAATLNRSGGIVVSPAYPVTTRITQVQVMTPTPTGTIREIYPLVQPVTVSAARPLAPQTIIVRSRDGRNYALTAVMGRQAAWKKARGLQKKPGGMPPGQYKKAHGHK</sequence>
<accession>A0ABV7Z4W1</accession>
<reference evidence="4" key="1">
    <citation type="journal article" date="2019" name="Int. J. Syst. Evol. Microbiol.">
        <title>The Global Catalogue of Microorganisms (GCM) 10K type strain sequencing project: providing services to taxonomists for standard genome sequencing and annotation.</title>
        <authorList>
            <consortium name="The Broad Institute Genomics Platform"/>
            <consortium name="The Broad Institute Genome Sequencing Center for Infectious Disease"/>
            <person name="Wu L."/>
            <person name="Ma J."/>
        </authorList>
    </citation>
    <scope>NUCLEOTIDE SEQUENCE [LARGE SCALE GENOMIC DNA]</scope>
    <source>
        <strain evidence="4">CCTCC AB 2017081</strain>
    </source>
</reference>
<comment type="caution">
    <text evidence="3">The sequence shown here is derived from an EMBL/GenBank/DDBJ whole genome shotgun (WGS) entry which is preliminary data.</text>
</comment>
<keyword evidence="4" id="KW-1185">Reference proteome</keyword>
<evidence type="ECO:0000313" key="3">
    <source>
        <dbReference type="EMBL" id="MFC3831697.1"/>
    </source>
</evidence>
<protein>
    <submittedName>
        <fullName evidence="3">Uncharacterized protein</fullName>
    </submittedName>
</protein>
<feature type="chain" id="PRO_5045062116" evidence="2">
    <location>
        <begin position="21"/>
        <end position="169"/>
    </location>
</feature>
<dbReference type="RefSeq" id="WP_322473782.1">
    <property type="nucleotide sequence ID" value="NZ_JBHRZG010000002.1"/>
</dbReference>
<proteinExistence type="predicted"/>
<evidence type="ECO:0000313" key="4">
    <source>
        <dbReference type="Proteomes" id="UP001595803"/>
    </source>
</evidence>
<feature type="signal peptide" evidence="2">
    <location>
        <begin position="1"/>
        <end position="20"/>
    </location>
</feature>